<protein>
    <submittedName>
        <fullName evidence="12">Uncharacterized protein</fullName>
    </submittedName>
</protein>
<keyword evidence="7" id="KW-0677">Repeat</keyword>
<gene>
    <name evidence="12" type="ORF">VFH_VI053960</name>
</gene>
<evidence type="ECO:0000256" key="9">
    <source>
        <dbReference type="ARBA" id="ARBA00023136"/>
    </source>
</evidence>
<keyword evidence="4" id="KW-0433">Leucine-rich repeat</keyword>
<evidence type="ECO:0000256" key="7">
    <source>
        <dbReference type="ARBA" id="ARBA00022737"/>
    </source>
</evidence>
<sequence>MLSGELPSKIICNFPQLQYLYLSYNNFVSHDGNTNLEPFFASLMNSSNFQELELARNGLGGKLPHIIGNLPSGMQHLHLQENLIHGAIPPQISSLVNLTLLKLYSNQINGTIPRSLCNIDTNCSWPEKWSVVDRRRSSGLGFFREENLTENRKVI</sequence>
<dbReference type="PANTHER" id="PTHR48052:SF69">
    <property type="entry name" value="LRR RECEPTOR-LIKE SERINE_THREONINE-PROTEIN KINASE FLS2"/>
    <property type="match status" value="1"/>
</dbReference>
<dbReference type="SUPFAM" id="SSF52058">
    <property type="entry name" value="L domain-like"/>
    <property type="match status" value="1"/>
</dbReference>
<dbReference type="InterPro" id="IPR032675">
    <property type="entry name" value="LRR_dom_sf"/>
</dbReference>
<evidence type="ECO:0000256" key="2">
    <source>
        <dbReference type="ARBA" id="ARBA00009592"/>
    </source>
</evidence>
<evidence type="ECO:0000256" key="6">
    <source>
        <dbReference type="ARBA" id="ARBA00022729"/>
    </source>
</evidence>
<evidence type="ECO:0000256" key="3">
    <source>
        <dbReference type="ARBA" id="ARBA00022475"/>
    </source>
</evidence>
<accession>A0AAV1B3T2</accession>
<keyword evidence="3" id="KW-1003">Cell membrane</keyword>
<evidence type="ECO:0000313" key="12">
    <source>
        <dbReference type="EMBL" id="CAI8616971.1"/>
    </source>
</evidence>
<name>A0AAV1B3T2_VICFA</name>
<reference evidence="12 13" key="1">
    <citation type="submission" date="2023-01" db="EMBL/GenBank/DDBJ databases">
        <authorList>
            <person name="Kreplak J."/>
        </authorList>
    </citation>
    <scope>NUCLEOTIDE SEQUENCE [LARGE SCALE GENOMIC DNA]</scope>
</reference>
<dbReference type="InterPro" id="IPR001611">
    <property type="entry name" value="Leu-rich_rpt"/>
</dbReference>
<evidence type="ECO:0000256" key="8">
    <source>
        <dbReference type="ARBA" id="ARBA00022989"/>
    </source>
</evidence>
<evidence type="ECO:0000256" key="4">
    <source>
        <dbReference type="ARBA" id="ARBA00022614"/>
    </source>
</evidence>
<evidence type="ECO:0000256" key="11">
    <source>
        <dbReference type="ARBA" id="ARBA00023180"/>
    </source>
</evidence>
<keyword evidence="9" id="KW-0472">Membrane</keyword>
<keyword evidence="5" id="KW-0812">Transmembrane</keyword>
<dbReference type="GO" id="GO:0005886">
    <property type="term" value="C:plasma membrane"/>
    <property type="evidence" value="ECO:0007669"/>
    <property type="project" value="UniProtKB-SubCell"/>
</dbReference>
<proteinExistence type="inferred from homology"/>
<dbReference type="EMBL" id="OX451741">
    <property type="protein sequence ID" value="CAI8616971.1"/>
    <property type="molecule type" value="Genomic_DNA"/>
</dbReference>
<keyword evidence="8" id="KW-1133">Transmembrane helix</keyword>
<keyword evidence="10" id="KW-0675">Receptor</keyword>
<comment type="similarity">
    <text evidence="2">Belongs to the RLP family.</text>
</comment>
<evidence type="ECO:0000313" key="13">
    <source>
        <dbReference type="Proteomes" id="UP001157006"/>
    </source>
</evidence>
<dbReference type="Pfam" id="PF00560">
    <property type="entry name" value="LRR_1"/>
    <property type="match status" value="3"/>
</dbReference>
<dbReference type="Gene3D" id="3.80.10.10">
    <property type="entry name" value="Ribonuclease Inhibitor"/>
    <property type="match status" value="1"/>
</dbReference>
<dbReference type="FunFam" id="3.80.10.10:FF:000041">
    <property type="entry name" value="LRR receptor-like serine/threonine-protein kinase ERECTA"/>
    <property type="match status" value="1"/>
</dbReference>
<dbReference type="PANTHER" id="PTHR48052">
    <property type="entry name" value="UNNAMED PRODUCT"/>
    <property type="match status" value="1"/>
</dbReference>
<comment type="subcellular location">
    <subcellularLocation>
        <location evidence="1">Cell membrane</location>
        <topology evidence="1">Single-pass type I membrane protein</topology>
    </subcellularLocation>
</comment>
<evidence type="ECO:0000256" key="10">
    <source>
        <dbReference type="ARBA" id="ARBA00023170"/>
    </source>
</evidence>
<evidence type="ECO:0000256" key="1">
    <source>
        <dbReference type="ARBA" id="ARBA00004251"/>
    </source>
</evidence>
<dbReference type="Proteomes" id="UP001157006">
    <property type="component" value="Chromosome 6"/>
</dbReference>
<keyword evidence="11" id="KW-0325">Glycoprotein</keyword>
<dbReference type="AlphaFoldDB" id="A0AAV1B3T2"/>
<keyword evidence="13" id="KW-1185">Reference proteome</keyword>
<organism evidence="12 13">
    <name type="scientific">Vicia faba</name>
    <name type="common">Broad bean</name>
    <name type="synonym">Faba vulgaris</name>
    <dbReference type="NCBI Taxonomy" id="3906"/>
    <lineage>
        <taxon>Eukaryota</taxon>
        <taxon>Viridiplantae</taxon>
        <taxon>Streptophyta</taxon>
        <taxon>Embryophyta</taxon>
        <taxon>Tracheophyta</taxon>
        <taxon>Spermatophyta</taxon>
        <taxon>Magnoliopsida</taxon>
        <taxon>eudicotyledons</taxon>
        <taxon>Gunneridae</taxon>
        <taxon>Pentapetalae</taxon>
        <taxon>rosids</taxon>
        <taxon>fabids</taxon>
        <taxon>Fabales</taxon>
        <taxon>Fabaceae</taxon>
        <taxon>Papilionoideae</taxon>
        <taxon>50 kb inversion clade</taxon>
        <taxon>NPAAA clade</taxon>
        <taxon>Hologalegina</taxon>
        <taxon>IRL clade</taxon>
        <taxon>Fabeae</taxon>
        <taxon>Vicia</taxon>
    </lineage>
</organism>
<keyword evidence="6" id="KW-0732">Signal</keyword>
<evidence type="ECO:0000256" key="5">
    <source>
        <dbReference type="ARBA" id="ARBA00022692"/>
    </source>
</evidence>